<feature type="domain" description="Ancillary SecYEG translocon subunit/Cell division coordinator CpoB TPR" evidence="2">
    <location>
        <begin position="19"/>
        <end position="154"/>
    </location>
</feature>
<dbReference type="InterPro" id="IPR018704">
    <property type="entry name" value="SecYEG/CpoB_TPR"/>
</dbReference>
<name>A0A916TGD5_9HYPH</name>
<reference evidence="3" key="2">
    <citation type="submission" date="2020-09" db="EMBL/GenBank/DDBJ databases">
        <authorList>
            <person name="Sun Q."/>
            <person name="Zhou Y."/>
        </authorList>
    </citation>
    <scope>NUCLEOTIDE SEQUENCE</scope>
    <source>
        <strain evidence="3">CGMCC 1.12426</strain>
    </source>
</reference>
<evidence type="ECO:0000256" key="1">
    <source>
        <dbReference type="SAM" id="Phobius"/>
    </source>
</evidence>
<sequence>MSDIFREVDEDIRREKYRRLWDRFGPMVIAAAVLIVAGTGGYRGWLYWQETKAREAGDQFLEAVSVADAGNPDQALAMLESLNDATGGYPDLARLRMAAELARTDRQAEALTQLDAFARDTSVPEPLRAVAALRAGFIAVDTETYPAVADRVERLTAADNPFRSAAREILALSAWKADDVDTARRWISAIEDDPETPGDTASRVRLLAGLIDARHGPDEQAVESADGVSQ</sequence>
<keyword evidence="1" id="KW-0812">Transmembrane</keyword>
<dbReference type="RefSeq" id="WP_150495289.1">
    <property type="nucleotide sequence ID" value="NZ_BMFA01000003.1"/>
</dbReference>
<evidence type="ECO:0000313" key="3">
    <source>
        <dbReference type="EMBL" id="GGB42907.1"/>
    </source>
</evidence>
<dbReference type="AlphaFoldDB" id="A0A916TGD5"/>
<accession>A0A916TGD5</accession>
<proteinExistence type="predicted"/>
<feature type="transmembrane region" description="Helical" evidence="1">
    <location>
        <begin position="24"/>
        <end position="45"/>
    </location>
</feature>
<gene>
    <name evidence="3" type="ORF">GCM10011316_13570</name>
</gene>
<keyword evidence="1" id="KW-1133">Transmembrane helix</keyword>
<dbReference type="EMBL" id="BMFA01000003">
    <property type="protein sequence ID" value="GGB42907.1"/>
    <property type="molecule type" value="Genomic_DNA"/>
</dbReference>
<evidence type="ECO:0000259" key="2">
    <source>
        <dbReference type="Pfam" id="PF09976"/>
    </source>
</evidence>
<protein>
    <submittedName>
        <fullName evidence="3">Membrane protein</fullName>
    </submittedName>
</protein>
<dbReference type="Pfam" id="PF09976">
    <property type="entry name" value="TPR_21"/>
    <property type="match status" value="1"/>
</dbReference>
<keyword evidence="1" id="KW-0472">Membrane</keyword>
<organism evidence="3 4">
    <name type="scientific">Roseibium aquae</name>
    <dbReference type="NCBI Taxonomy" id="1323746"/>
    <lineage>
        <taxon>Bacteria</taxon>
        <taxon>Pseudomonadati</taxon>
        <taxon>Pseudomonadota</taxon>
        <taxon>Alphaproteobacteria</taxon>
        <taxon>Hyphomicrobiales</taxon>
        <taxon>Stappiaceae</taxon>
        <taxon>Roseibium</taxon>
    </lineage>
</organism>
<dbReference type="Proteomes" id="UP000605148">
    <property type="component" value="Unassembled WGS sequence"/>
</dbReference>
<keyword evidence="4" id="KW-1185">Reference proteome</keyword>
<reference evidence="3" key="1">
    <citation type="journal article" date="2014" name="Int. J. Syst. Evol. Microbiol.">
        <title>Complete genome sequence of Corynebacterium casei LMG S-19264T (=DSM 44701T), isolated from a smear-ripened cheese.</title>
        <authorList>
            <consortium name="US DOE Joint Genome Institute (JGI-PGF)"/>
            <person name="Walter F."/>
            <person name="Albersmeier A."/>
            <person name="Kalinowski J."/>
            <person name="Ruckert C."/>
        </authorList>
    </citation>
    <scope>NUCLEOTIDE SEQUENCE</scope>
    <source>
        <strain evidence="3">CGMCC 1.12426</strain>
    </source>
</reference>
<comment type="caution">
    <text evidence="3">The sequence shown here is derived from an EMBL/GenBank/DDBJ whole genome shotgun (WGS) entry which is preliminary data.</text>
</comment>
<dbReference type="OrthoDB" id="7173339at2"/>
<evidence type="ECO:0000313" key="4">
    <source>
        <dbReference type="Proteomes" id="UP000605148"/>
    </source>
</evidence>